<protein>
    <recommendedName>
        <fullName evidence="1">Bacterial Ig-like domain-containing protein</fullName>
    </recommendedName>
</protein>
<name>A0A9D1MPN7_9FIRM</name>
<dbReference type="NCBIfam" id="NF033510">
    <property type="entry name" value="Ca_tandemer"/>
    <property type="match status" value="7"/>
</dbReference>
<dbReference type="Pfam" id="PF19077">
    <property type="entry name" value="Big_13"/>
    <property type="match status" value="7"/>
</dbReference>
<feature type="domain" description="Bacterial Ig-like" evidence="1">
    <location>
        <begin position="560"/>
        <end position="645"/>
    </location>
</feature>
<reference evidence="2" key="1">
    <citation type="submission" date="2020-10" db="EMBL/GenBank/DDBJ databases">
        <authorList>
            <person name="Gilroy R."/>
        </authorList>
    </citation>
    <scope>NUCLEOTIDE SEQUENCE</scope>
    <source>
        <strain evidence="2">CHK160-1198</strain>
    </source>
</reference>
<dbReference type="InterPro" id="IPR044016">
    <property type="entry name" value="Big_13"/>
</dbReference>
<sequence length="1624" mass="170794">MKKVVVVKVKNDQQEVAQKEVVVKSSVEGAVLTEPLVIKAEAGAQYEFINKDTGRYSKHIIVKHVDNDLWVFFTDEGNTTETPDVIIESYYDYPSDSLFGLSGKGSAYEYVPVEDSVEYTTASLPDNDTLLLHIERDNGGAAWLWPALAAGGIGAAIGSGSDDDCPKDTTPPNITVEVPDVTNDTTPVIKGTTDAPEGSTVTVMITPKDGGTPIEIKVTVDEKGNYKVDFPEGTEIPEGPFDVTAKVTDPAGNEGTAIDNGMIDTIAPSITVEVPEETNDKTPTITGTTDAKDGSIIELTITDQADKSQTVQTVAKDGNYKVVVTEELAEGKFDVTAKVTDPAGNEGTAKNNGVIDTTAPKITVDVPENTNDTTPSITGHVDGVEPGTTVTLTIKPKAGEPITLTTITDGKGDYSVSVPDANKLPEGDFDVTAKVTDPAGNEGTAIDNGMIDTIAPKITVDVPENTNDTTPEITGHVDSVEPGTTVTLTIKPKVGEPITLTATTDVKGDYSVSVPDANKLPEGDFEVTAKVTDPAGNTATAKDDGMIDTTKPEITVEVPDVTGNNKTPDIIGKVTGVDANTPVKVVVTLKGGGTPVELDTITDEDGNYKVTLPENLPEGDFDVVAKVTDPAGNTATDDGNGVIDTIAPSITVDVPDVSNNKTPEITGTTDAPEGSKVTLVITDNDGKVIETIENVEVADGKYTATPKELPEGNFEVTAKVTDPAGNEGTAIDSGLISAKAPTITVIAPDDVNDATPEITGTTDAPEGSKVTLVIKDNAGNVIETIENVEVAGGKYIATTKELPEGDFTVEATVEDGKGNSATATDSGSVDLLPEITVEVPEKTDDSTPEITGTVKNVPEGSDVTITITPEDGSGPIEVKAKVDDQGNYKVTFPEGKEIPEGDFDVNVSVQDIENNTAINTGKGSVDLLPEITVEVPEKTSDITPEITGTVKNVPEGKEVSITINKDTDKEITFTAKVEKDGTYKAEVPSELTEGEFKVEVSVQDKEGNTAINTDTGVIELGEPPVAPTAEITIGDGDADKIAAGKATTIKITFDQEIDPATFVSSDIKASAEGVTNPLGSFDNLSAPVLNKETGKWEATVEFTPSEAAHGKEITFTIKDDSYTGVNQLAGGGTTGATTVNTPPTLEVTTETETIEYTAGENLFTADKPQDNFINVTKSGVKTIIPGERGEALSLHNDNGYYEGILKTSPQIKLGEVLQLDLSWNNGWYDGSSGGKAVLDISYGNDSKWNKFMTITTPDGNLGEGVYGNTPFPETSLFATITLAEGVEISMDEGRTWHNSITCQEIQWKTWMLNTSQDIGSLKGWDESFLKQFMVKLPDSMIAPDNQIKINWEAVGDPADDFQLGGIKVLTPAEPTPGGEPGADNTVDYNGANGEEAVIGLLDKVAVSDTNADSIKSVEITLNGYETGDQMWLKGHETNAGEIDGFSYEVKVDGDKLVLTIDASSADVAPDKWNDLIHSLQFGTTGAAGERTIDFVINDGLDDSAKETITIDVKAPAPATGGVPDVVGTSGGTADALFETDAIAMLLDATADAASDDTDASADVQLPHLREVLAEDSAADLGQSTLFADGVDLGLAQDTLDFYYLAPTHEQDELDAALQLQQVVL</sequence>
<dbReference type="InterPro" id="IPR017868">
    <property type="entry name" value="Filamin/ABP280_repeat-like"/>
</dbReference>
<accession>A0A9D1MPN7</accession>
<feature type="domain" description="Bacterial Ig-like" evidence="1">
    <location>
        <begin position="278"/>
        <end position="357"/>
    </location>
</feature>
<comment type="caution">
    <text evidence="2">The sequence shown here is derived from an EMBL/GenBank/DDBJ whole genome shotgun (WGS) entry which is preliminary data.</text>
</comment>
<dbReference type="Proteomes" id="UP000824099">
    <property type="component" value="Unassembled WGS sequence"/>
</dbReference>
<gene>
    <name evidence="2" type="ORF">IAB06_02950</name>
</gene>
<dbReference type="InterPro" id="IPR013783">
    <property type="entry name" value="Ig-like_fold"/>
</dbReference>
<feature type="domain" description="Bacterial Ig-like" evidence="1">
    <location>
        <begin position="465"/>
        <end position="549"/>
    </location>
</feature>
<evidence type="ECO:0000313" key="3">
    <source>
        <dbReference type="Proteomes" id="UP000824099"/>
    </source>
</evidence>
<dbReference type="PROSITE" id="PS50194">
    <property type="entry name" value="FILAMIN_REPEAT"/>
    <property type="match status" value="1"/>
</dbReference>
<organism evidence="2 3">
    <name type="scientific">Candidatus Avacidaminococcus intestinavium</name>
    <dbReference type="NCBI Taxonomy" id="2840684"/>
    <lineage>
        <taxon>Bacteria</taxon>
        <taxon>Bacillati</taxon>
        <taxon>Bacillota</taxon>
        <taxon>Negativicutes</taxon>
        <taxon>Acidaminococcales</taxon>
        <taxon>Acidaminococcaceae</taxon>
        <taxon>Acidaminococcaceae incertae sedis</taxon>
        <taxon>Candidatus Avacidaminococcus</taxon>
    </lineage>
</organism>
<feature type="domain" description="Bacterial Ig-like" evidence="1">
    <location>
        <begin position="180"/>
        <end position="257"/>
    </location>
</feature>
<reference evidence="2" key="2">
    <citation type="journal article" date="2021" name="PeerJ">
        <title>Extensive microbial diversity within the chicken gut microbiome revealed by metagenomics and culture.</title>
        <authorList>
            <person name="Gilroy R."/>
            <person name="Ravi A."/>
            <person name="Getino M."/>
            <person name="Pursley I."/>
            <person name="Horton D.L."/>
            <person name="Alikhan N.F."/>
            <person name="Baker D."/>
            <person name="Gharbi K."/>
            <person name="Hall N."/>
            <person name="Watson M."/>
            <person name="Adriaenssens E.M."/>
            <person name="Foster-Nyarko E."/>
            <person name="Jarju S."/>
            <person name="Secka A."/>
            <person name="Antonio M."/>
            <person name="Oren A."/>
            <person name="Chaudhuri R.R."/>
            <person name="La Ragione R."/>
            <person name="Hildebrand F."/>
            <person name="Pallen M.J."/>
        </authorList>
    </citation>
    <scope>NUCLEOTIDE SEQUENCE</scope>
    <source>
        <strain evidence="2">CHK160-1198</strain>
    </source>
</reference>
<feature type="domain" description="Bacterial Ig-like" evidence="1">
    <location>
        <begin position="657"/>
        <end position="729"/>
    </location>
</feature>
<dbReference type="EMBL" id="DVNI01000040">
    <property type="protein sequence ID" value="HIU63991.1"/>
    <property type="molecule type" value="Genomic_DNA"/>
</dbReference>
<feature type="domain" description="Bacterial Ig-like" evidence="1">
    <location>
        <begin position="939"/>
        <end position="1013"/>
    </location>
</feature>
<proteinExistence type="predicted"/>
<evidence type="ECO:0000259" key="1">
    <source>
        <dbReference type="Pfam" id="PF19077"/>
    </source>
</evidence>
<evidence type="ECO:0000313" key="2">
    <source>
        <dbReference type="EMBL" id="HIU63991.1"/>
    </source>
</evidence>
<feature type="domain" description="Bacterial Ig-like" evidence="1">
    <location>
        <begin position="369"/>
        <end position="445"/>
    </location>
</feature>
<dbReference type="Gene3D" id="2.60.40.10">
    <property type="entry name" value="Immunoglobulins"/>
    <property type="match status" value="9"/>
</dbReference>